<organism evidence="2 3">
    <name type="scientific">Trichoderma lentiforme</name>
    <dbReference type="NCBI Taxonomy" id="1567552"/>
    <lineage>
        <taxon>Eukaryota</taxon>
        <taxon>Fungi</taxon>
        <taxon>Dikarya</taxon>
        <taxon>Ascomycota</taxon>
        <taxon>Pezizomycotina</taxon>
        <taxon>Sordariomycetes</taxon>
        <taxon>Hypocreomycetidae</taxon>
        <taxon>Hypocreales</taxon>
        <taxon>Hypocreaceae</taxon>
        <taxon>Trichoderma</taxon>
    </lineage>
</organism>
<accession>A0A9P5CCM7</accession>
<dbReference type="InterPro" id="IPR018531">
    <property type="entry name" value="DUF1993"/>
</dbReference>
<dbReference type="PANTHER" id="PTHR36922">
    <property type="entry name" value="BLL2446 PROTEIN"/>
    <property type="match status" value="1"/>
</dbReference>
<dbReference type="SUPFAM" id="SSF109854">
    <property type="entry name" value="DinB/YfiT-like putative metalloenzymes"/>
    <property type="match status" value="1"/>
</dbReference>
<feature type="region of interest" description="Disordered" evidence="1">
    <location>
        <begin position="235"/>
        <end position="264"/>
    </location>
</feature>
<feature type="compositionally biased region" description="Low complexity" evidence="1">
    <location>
        <begin position="283"/>
        <end position="292"/>
    </location>
</feature>
<sequence length="292" mass="32281">MSYSLYDASIPLAKSALKSLTNILKLGEASPNAATLLAARIHPDMLPLVFQVKMVTDTSTKIVARLTGAEPHAWEGEVETFADCYARIAKAEEILATADKDVINKRQNELVTLGMGSAGTFEMPGSHYLNGYVLPNLFFHLSTAYNIMRKEGVPLGKQAYLESFIGQYLKHQTSSQFLPPPRSATNLLPQHLQENTMSPYLFALRLIQAFEDRIIDTILRQPGFHRAVGRIHRAINEKQHGRNPHEPLAPGEATADPNPGGRADGFFKHFIGELKNQARGKPTDITTKPPTK</sequence>
<proteinExistence type="predicted"/>
<dbReference type="InterPro" id="IPR034660">
    <property type="entry name" value="DinB/YfiT-like"/>
</dbReference>
<reference evidence="2 3" key="1">
    <citation type="submission" date="2018-06" db="EMBL/GenBank/DDBJ databases">
        <title>Genome analysis of cellulolytic fungus Trichoderma lentiforme CFAM-422.</title>
        <authorList>
            <person name="Steindorff A.S."/>
            <person name="Formighieri E.F."/>
            <person name="Midorikawa G.E.O."/>
            <person name="Tamietti M.S."/>
            <person name="Ramos E.Z."/>
            <person name="Silva A.S."/>
            <person name="Bon E.P.S."/>
            <person name="Mendes T.D."/>
            <person name="Damaso M.C.T."/>
            <person name="Favaro L.C.L."/>
        </authorList>
    </citation>
    <scope>NUCLEOTIDE SEQUENCE [LARGE SCALE GENOMIC DNA]</scope>
    <source>
        <strain evidence="2 3">CFAM-422</strain>
    </source>
</reference>
<dbReference type="Pfam" id="PF09351">
    <property type="entry name" value="DUF1993"/>
    <property type="match status" value="1"/>
</dbReference>
<dbReference type="Pfam" id="PF10906">
    <property type="entry name" value="Mrx7"/>
    <property type="match status" value="1"/>
</dbReference>
<comment type="caution">
    <text evidence="2">The sequence shown here is derived from an EMBL/GenBank/DDBJ whole genome shotgun (WGS) entry which is preliminary data.</text>
</comment>
<evidence type="ECO:0000256" key="1">
    <source>
        <dbReference type="SAM" id="MobiDB-lite"/>
    </source>
</evidence>
<evidence type="ECO:0000313" key="2">
    <source>
        <dbReference type="EMBL" id="KAF3068086.1"/>
    </source>
</evidence>
<keyword evidence="3" id="KW-1185">Reference proteome</keyword>
<dbReference type="EMBL" id="QLNT01000014">
    <property type="protein sequence ID" value="KAF3068086.1"/>
    <property type="molecule type" value="Genomic_DNA"/>
</dbReference>
<feature type="region of interest" description="Disordered" evidence="1">
    <location>
        <begin position="273"/>
        <end position="292"/>
    </location>
</feature>
<name>A0A9P5CCM7_9HYPO</name>
<dbReference type="AlphaFoldDB" id="A0A9P5CCM7"/>
<dbReference type="Proteomes" id="UP000801864">
    <property type="component" value="Unassembled WGS sequence"/>
</dbReference>
<dbReference type="PANTHER" id="PTHR36922:SF1">
    <property type="entry name" value="DUF1993 DOMAIN-CONTAINING PROTEIN"/>
    <property type="match status" value="1"/>
</dbReference>
<dbReference type="InterPro" id="IPR020301">
    <property type="entry name" value="Mrx7"/>
</dbReference>
<dbReference type="Gene3D" id="1.20.120.450">
    <property type="entry name" value="dinb family like domain"/>
    <property type="match status" value="1"/>
</dbReference>
<gene>
    <name evidence="2" type="ORF">CFAM422_008009</name>
</gene>
<evidence type="ECO:0000313" key="3">
    <source>
        <dbReference type="Proteomes" id="UP000801864"/>
    </source>
</evidence>
<feature type="compositionally biased region" description="Basic and acidic residues" evidence="1">
    <location>
        <begin position="235"/>
        <end position="245"/>
    </location>
</feature>
<protein>
    <submittedName>
        <fullName evidence="2">Uncharacterized protein</fullName>
    </submittedName>
</protein>